<evidence type="ECO:0000313" key="2">
    <source>
        <dbReference type="Proteomes" id="UP000060487"/>
    </source>
</evidence>
<dbReference type="EMBL" id="LNQR01000027">
    <property type="protein sequence ID" value="KWT91882.1"/>
    <property type="molecule type" value="Genomic_DNA"/>
</dbReference>
<keyword evidence="2" id="KW-1185">Reference proteome</keyword>
<dbReference type="Proteomes" id="UP000060487">
    <property type="component" value="Unassembled WGS sequence"/>
</dbReference>
<gene>
    <name evidence="1" type="ORF">ASN18_0685</name>
</gene>
<comment type="caution">
    <text evidence="1">The sequence shown here is derived from an EMBL/GenBank/DDBJ whole genome shotgun (WGS) entry which is preliminary data.</text>
</comment>
<evidence type="ECO:0000313" key="1">
    <source>
        <dbReference type="EMBL" id="KWT91882.1"/>
    </source>
</evidence>
<dbReference type="RefSeq" id="WP_085051212.1">
    <property type="nucleotide sequence ID" value="NZ_LNQR01000027.1"/>
</dbReference>
<dbReference type="SUPFAM" id="SSF53335">
    <property type="entry name" value="S-adenosyl-L-methionine-dependent methyltransferases"/>
    <property type="match status" value="1"/>
</dbReference>
<proteinExistence type="predicted"/>
<dbReference type="Gene3D" id="3.40.50.150">
    <property type="entry name" value="Vaccinia Virus protein VP39"/>
    <property type="match status" value="1"/>
</dbReference>
<accession>A0ABR5SLV2</accession>
<organism evidence="1 2">
    <name type="scientific">Candidatus Magnetominusculus xianensis</name>
    <dbReference type="NCBI Taxonomy" id="1748249"/>
    <lineage>
        <taxon>Bacteria</taxon>
        <taxon>Pseudomonadati</taxon>
        <taxon>Nitrospirota</taxon>
        <taxon>Nitrospiria</taxon>
        <taxon>Nitrospirales</taxon>
        <taxon>Nitrospiraceae</taxon>
        <taxon>Candidatus Magnetominusculus</taxon>
    </lineage>
</organism>
<protein>
    <submittedName>
        <fullName evidence="1">Uncharacterized protein</fullName>
    </submittedName>
</protein>
<sequence>MSIPSSDEQSKNHGKVFGKLWDSIHGGYFSNKEVADHMVSAALSRINPLSPPAAIADLGGGTGFVLKELAARLNTLQIRLINIDTSSSQLSVSAAGQICTIHCPVEGITRETLLSENGTLLFIMRFVLHYFGRDGIENALLHIRRQMRPGECFIHQTACFEATAHAALLNELFRSAGLDKWFPSVHELSGILSASGFTQALIKDMPALPVTSRDFAERYDISDKKLLEIDQNIRARYGDVPGVPGVFESNGREFTFYLHCRIFISKAV</sequence>
<dbReference type="InterPro" id="IPR029063">
    <property type="entry name" value="SAM-dependent_MTases_sf"/>
</dbReference>
<reference evidence="1 2" key="1">
    <citation type="submission" date="2015-11" db="EMBL/GenBank/DDBJ databases">
        <authorList>
            <person name="Lin W."/>
        </authorList>
    </citation>
    <scope>NUCLEOTIDE SEQUENCE [LARGE SCALE GENOMIC DNA]</scope>
    <source>
        <strain evidence="1 2">HCH-1</strain>
    </source>
</reference>
<name>A0ABR5SLV2_9BACT</name>